<dbReference type="KEGG" id="sat:SYN_01220"/>
<feature type="transmembrane region" description="Helical" evidence="7">
    <location>
        <begin position="381"/>
        <end position="402"/>
    </location>
</feature>
<dbReference type="AlphaFoldDB" id="Q2LW71"/>
<comment type="subcellular location">
    <subcellularLocation>
        <location evidence="1">Cell membrane</location>
        <topology evidence="1">Multi-pass membrane protein</topology>
    </subcellularLocation>
</comment>
<evidence type="ECO:0000256" key="5">
    <source>
        <dbReference type="ARBA" id="ARBA00022989"/>
    </source>
</evidence>
<evidence type="ECO:0000256" key="1">
    <source>
        <dbReference type="ARBA" id="ARBA00004651"/>
    </source>
</evidence>
<dbReference type="EMBL" id="CP000252">
    <property type="protein sequence ID" value="ABC78331.1"/>
    <property type="molecule type" value="Genomic_DNA"/>
</dbReference>
<accession>Q2LW71</accession>
<keyword evidence="4 7" id="KW-0812">Transmembrane</keyword>
<evidence type="ECO:0000256" key="3">
    <source>
        <dbReference type="ARBA" id="ARBA00022475"/>
    </source>
</evidence>
<feature type="transmembrane region" description="Helical" evidence="7">
    <location>
        <begin position="21"/>
        <end position="43"/>
    </location>
</feature>
<feature type="transmembrane region" description="Helical" evidence="7">
    <location>
        <begin position="113"/>
        <end position="131"/>
    </location>
</feature>
<dbReference type="eggNOG" id="COG2814">
    <property type="taxonomic scope" value="Bacteria"/>
</dbReference>
<evidence type="ECO:0000313" key="9">
    <source>
        <dbReference type="EMBL" id="ABC78331.1"/>
    </source>
</evidence>
<organism evidence="9 10">
    <name type="scientific">Syntrophus aciditrophicus (strain SB)</name>
    <dbReference type="NCBI Taxonomy" id="56780"/>
    <lineage>
        <taxon>Bacteria</taxon>
        <taxon>Pseudomonadati</taxon>
        <taxon>Thermodesulfobacteriota</taxon>
        <taxon>Syntrophia</taxon>
        <taxon>Syntrophales</taxon>
        <taxon>Syntrophaceae</taxon>
        <taxon>Syntrophus</taxon>
    </lineage>
</organism>
<dbReference type="CDD" id="cd06173">
    <property type="entry name" value="MFS_MefA_like"/>
    <property type="match status" value="1"/>
</dbReference>
<dbReference type="PANTHER" id="PTHR23513:SF11">
    <property type="entry name" value="STAPHYLOFERRIN A TRANSPORTER"/>
    <property type="match status" value="1"/>
</dbReference>
<feature type="domain" description="Major facilitator superfamily (MFS) profile" evidence="8">
    <location>
        <begin position="16"/>
        <end position="409"/>
    </location>
</feature>
<dbReference type="GO" id="GO:0022857">
    <property type="term" value="F:transmembrane transporter activity"/>
    <property type="evidence" value="ECO:0007669"/>
    <property type="project" value="InterPro"/>
</dbReference>
<keyword evidence="2" id="KW-0813">Transport</keyword>
<proteinExistence type="predicted"/>
<keyword evidence="3" id="KW-1003">Cell membrane</keyword>
<evidence type="ECO:0000256" key="7">
    <source>
        <dbReference type="SAM" id="Phobius"/>
    </source>
</evidence>
<feature type="transmembrane region" description="Helical" evidence="7">
    <location>
        <begin position="318"/>
        <end position="343"/>
    </location>
</feature>
<evidence type="ECO:0000256" key="6">
    <source>
        <dbReference type="ARBA" id="ARBA00023136"/>
    </source>
</evidence>
<dbReference type="GO" id="GO:0005886">
    <property type="term" value="C:plasma membrane"/>
    <property type="evidence" value="ECO:0007669"/>
    <property type="project" value="UniProtKB-SubCell"/>
</dbReference>
<feature type="transmembrane region" description="Helical" evidence="7">
    <location>
        <begin position="233"/>
        <end position="255"/>
    </location>
</feature>
<dbReference type="OrthoDB" id="9775268at2"/>
<evidence type="ECO:0000256" key="4">
    <source>
        <dbReference type="ARBA" id="ARBA00022692"/>
    </source>
</evidence>
<dbReference type="InterPro" id="IPR036259">
    <property type="entry name" value="MFS_trans_sf"/>
</dbReference>
<sequence>MNRRIPSQQMKFVMRALRYRNYRLFFVGQGISLIGTWMQQLALSWLVYRLTESPLFLGIISFSSQIPSFILSPVAGVYADRWNRYHLVIATQCLAMVQASILAVLALSGAITVWHLIILSLFLGIVNAFDVPIRQSFVVEMVERKEDLGNAIALNSLLFNGARLIGPTLAGMIIAFAGEGICFLINAISFLAVIPALLAMKIPTRIVRSRRVYLKVGLEEGYHYVRNSIPIRYILMQLSLMSFMGMSYAVLLPVFARDILGGGPHSLGFLVGAAGVGAMIGALFLASRESVIGLGRLIVFSSGLFGIGVIIFSLSKVLLLSILMMFGIGFGLMVQMASSNTILQTIVEEDKRGRIMSLFAVSFMGVAPFGSLFTGLMASHIGAPAALVICGTCCLLGTVLFYKKLPDIRKIVRPIYKEMGMFPPLDEDLMNAAKPLLHFTRRSCRYLLFLNSSSNLSRYRYPASTRMLLTATISSNVKYLLFRAQFPLTLRRIVPSSLPIVEIMAHHGRPTNDPASWPNSGSMNRPKILIPANGALT</sequence>
<dbReference type="Gene3D" id="1.20.1250.20">
    <property type="entry name" value="MFS general substrate transporter like domains"/>
    <property type="match status" value="2"/>
</dbReference>
<dbReference type="STRING" id="56780.SYN_01220"/>
<dbReference type="SUPFAM" id="SSF103473">
    <property type="entry name" value="MFS general substrate transporter"/>
    <property type="match status" value="1"/>
</dbReference>
<dbReference type="Pfam" id="PF05977">
    <property type="entry name" value="MFS_3"/>
    <property type="match status" value="1"/>
</dbReference>
<feature type="transmembrane region" description="Helical" evidence="7">
    <location>
        <begin position="267"/>
        <end position="286"/>
    </location>
</feature>
<feature type="transmembrane region" description="Helical" evidence="7">
    <location>
        <begin position="55"/>
        <end position="78"/>
    </location>
</feature>
<name>Q2LW71_SYNAS</name>
<dbReference type="InParanoid" id="Q2LW71"/>
<dbReference type="FunCoup" id="Q2LW71">
    <property type="interactions" value="106"/>
</dbReference>
<feature type="transmembrane region" description="Helical" evidence="7">
    <location>
        <begin position="293"/>
        <end position="312"/>
    </location>
</feature>
<keyword evidence="6 7" id="KW-0472">Membrane</keyword>
<feature type="transmembrane region" description="Helical" evidence="7">
    <location>
        <begin position="152"/>
        <end position="177"/>
    </location>
</feature>
<feature type="transmembrane region" description="Helical" evidence="7">
    <location>
        <begin position="183"/>
        <end position="202"/>
    </location>
</feature>
<feature type="transmembrane region" description="Helical" evidence="7">
    <location>
        <begin position="85"/>
        <end position="107"/>
    </location>
</feature>
<evidence type="ECO:0000313" key="10">
    <source>
        <dbReference type="Proteomes" id="UP000001933"/>
    </source>
</evidence>
<evidence type="ECO:0000256" key="2">
    <source>
        <dbReference type="ARBA" id="ARBA00022448"/>
    </source>
</evidence>
<dbReference type="HOGENOM" id="CLU_034180_11_2_7"/>
<dbReference type="PANTHER" id="PTHR23513">
    <property type="entry name" value="INTEGRAL MEMBRANE EFFLUX PROTEIN-RELATED"/>
    <property type="match status" value="1"/>
</dbReference>
<dbReference type="PROSITE" id="PS50850">
    <property type="entry name" value="MFS"/>
    <property type="match status" value="1"/>
</dbReference>
<feature type="transmembrane region" description="Helical" evidence="7">
    <location>
        <begin position="355"/>
        <end position="375"/>
    </location>
</feature>
<reference evidence="9 10" key="1">
    <citation type="journal article" date="2007" name="Proc. Natl. Acad. Sci. U.S.A.">
        <title>The genome of Syntrophus aciditrophicus: life at the thermodynamic limit of microbial growth.</title>
        <authorList>
            <person name="McInerney M.J."/>
            <person name="Rohlin L."/>
            <person name="Mouttaki H."/>
            <person name="Kim U."/>
            <person name="Krupp R.S."/>
            <person name="Rios-Hernandez L."/>
            <person name="Sieber J."/>
            <person name="Struchtemeyer C.G."/>
            <person name="Bhattacharyya A."/>
            <person name="Campbell J.W."/>
            <person name="Gunsalus R.P."/>
        </authorList>
    </citation>
    <scope>NUCLEOTIDE SEQUENCE [LARGE SCALE GENOMIC DNA]</scope>
    <source>
        <strain evidence="9 10">SB</strain>
    </source>
</reference>
<dbReference type="InterPro" id="IPR010290">
    <property type="entry name" value="TM_effector"/>
</dbReference>
<dbReference type="Proteomes" id="UP000001933">
    <property type="component" value="Chromosome"/>
</dbReference>
<keyword evidence="5 7" id="KW-1133">Transmembrane helix</keyword>
<protein>
    <submittedName>
        <fullName evidence="9">Macrolide-efflux protein</fullName>
    </submittedName>
</protein>
<keyword evidence="10" id="KW-1185">Reference proteome</keyword>
<gene>
    <name evidence="9" type="ORF">SYN_01220</name>
</gene>
<dbReference type="InterPro" id="IPR020846">
    <property type="entry name" value="MFS_dom"/>
</dbReference>
<evidence type="ECO:0000259" key="8">
    <source>
        <dbReference type="PROSITE" id="PS50850"/>
    </source>
</evidence>